<dbReference type="EMBL" id="JAGTXO010000004">
    <property type="protein sequence ID" value="KAG8468195.1"/>
    <property type="molecule type" value="Genomic_DNA"/>
</dbReference>
<dbReference type="AlphaFoldDB" id="A0A8J5XUI4"/>
<name>A0A8J5XUI4_DIALT</name>
<evidence type="ECO:0000256" key="1">
    <source>
        <dbReference type="SAM" id="Phobius"/>
    </source>
</evidence>
<keyword evidence="3" id="KW-1185">Reference proteome</keyword>
<keyword evidence="1" id="KW-1133">Transmembrane helix</keyword>
<dbReference type="Proteomes" id="UP000751190">
    <property type="component" value="Unassembled WGS sequence"/>
</dbReference>
<reference evidence="2" key="1">
    <citation type="submission" date="2021-05" db="EMBL/GenBank/DDBJ databases">
        <title>The genome of the haptophyte Pavlova lutheri (Diacronema luteri, Pavlovales) - a model for lipid biosynthesis in eukaryotic algae.</title>
        <authorList>
            <person name="Hulatt C.J."/>
            <person name="Posewitz M.C."/>
        </authorList>
    </citation>
    <scope>NUCLEOTIDE SEQUENCE</scope>
    <source>
        <strain evidence="2">NIVA-4/92</strain>
    </source>
</reference>
<evidence type="ECO:0000313" key="2">
    <source>
        <dbReference type="EMBL" id="KAG8468195.1"/>
    </source>
</evidence>
<keyword evidence="1" id="KW-0472">Membrane</keyword>
<feature type="transmembrane region" description="Helical" evidence="1">
    <location>
        <begin position="24"/>
        <end position="43"/>
    </location>
</feature>
<accession>A0A8J5XUI4</accession>
<keyword evidence="1" id="KW-0812">Transmembrane</keyword>
<gene>
    <name evidence="2" type="ORF">KFE25_013278</name>
</gene>
<evidence type="ECO:0000313" key="3">
    <source>
        <dbReference type="Proteomes" id="UP000751190"/>
    </source>
</evidence>
<sequence>MAAPREFGAYPPRAQRRSMWSSPMVRLIVGLLVLFFISQLVLYRMAVASVRSIKSAEPLDDGELDFVTDMTLRFKRAWHLLQF</sequence>
<comment type="caution">
    <text evidence="2">The sequence shown here is derived from an EMBL/GenBank/DDBJ whole genome shotgun (WGS) entry which is preliminary data.</text>
</comment>
<protein>
    <submittedName>
        <fullName evidence="2">Uncharacterized protein</fullName>
    </submittedName>
</protein>
<proteinExistence type="predicted"/>
<organism evidence="2 3">
    <name type="scientific">Diacronema lutheri</name>
    <name type="common">Unicellular marine alga</name>
    <name type="synonym">Monochrysis lutheri</name>
    <dbReference type="NCBI Taxonomy" id="2081491"/>
    <lineage>
        <taxon>Eukaryota</taxon>
        <taxon>Haptista</taxon>
        <taxon>Haptophyta</taxon>
        <taxon>Pavlovophyceae</taxon>
        <taxon>Pavlovales</taxon>
        <taxon>Pavlovaceae</taxon>
        <taxon>Diacronema</taxon>
    </lineage>
</organism>